<dbReference type="KEGG" id="ypi:YpsIP31758_3517"/>
<reference evidence="2 3" key="1">
    <citation type="journal article" date="2007" name="PLoS Genet.">
        <title>The complete genome sequence of Yersinia pseudotuberculosis IP31758, the causative agent of Far East scarlet-like fever.</title>
        <authorList>
            <person name="Eppinger M."/>
            <person name="Rosovitz M.J."/>
            <person name="Fricke W.F."/>
            <person name="Rasko D.A."/>
            <person name="Kokorina G."/>
            <person name="Fayolle C."/>
            <person name="Lindler L.E."/>
            <person name="Carniel E."/>
            <person name="Ravel J."/>
        </authorList>
    </citation>
    <scope>NUCLEOTIDE SEQUENCE [LARGE SCALE GENOMIC DNA]</scope>
    <source>
        <strain evidence="2 3">IP 31758</strain>
    </source>
</reference>
<dbReference type="HOGENOM" id="CLU_3260151_0_0_6"/>
<evidence type="ECO:0000256" key="1">
    <source>
        <dbReference type="SAM" id="Phobius"/>
    </source>
</evidence>
<sequence length="42" mass="4569">MYLSWDAPSEDAPSLATKEGNYAISGVCSMAIVLAYEYVKSH</sequence>
<keyword evidence="1" id="KW-1133">Transmembrane helix</keyword>
<evidence type="ECO:0000313" key="2">
    <source>
        <dbReference type="EMBL" id="ABS47872.1"/>
    </source>
</evidence>
<gene>
    <name evidence="2" type="ordered locus">YpsIP31758_3517</name>
</gene>
<dbReference type="AlphaFoldDB" id="A0A0U1QYQ9"/>
<accession>A0A0U1QYQ9</accession>
<name>A0A0U1QYQ9_YERP3</name>
<feature type="transmembrane region" description="Helical" evidence="1">
    <location>
        <begin position="20"/>
        <end position="39"/>
    </location>
</feature>
<keyword evidence="1" id="KW-0812">Transmembrane</keyword>
<organism evidence="2 3">
    <name type="scientific">Yersinia pseudotuberculosis serotype O:1b (strain IP 31758)</name>
    <dbReference type="NCBI Taxonomy" id="349747"/>
    <lineage>
        <taxon>Bacteria</taxon>
        <taxon>Pseudomonadati</taxon>
        <taxon>Pseudomonadota</taxon>
        <taxon>Gammaproteobacteria</taxon>
        <taxon>Enterobacterales</taxon>
        <taxon>Yersiniaceae</taxon>
        <taxon>Yersinia</taxon>
    </lineage>
</organism>
<dbReference type="EMBL" id="CP000720">
    <property type="protein sequence ID" value="ABS47872.1"/>
    <property type="molecule type" value="Genomic_DNA"/>
</dbReference>
<keyword evidence="1" id="KW-0472">Membrane</keyword>
<proteinExistence type="predicted"/>
<protein>
    <submittedName>
        <fullName evidence="2">Uncharacterized protein</fullName>
    </submittedName>
</protein>
<evidence type="ECO:0000313" key="3">
    <source>
        <dbReference type="Proteomes" id="UP000002412"/>
    </source>
</evidence>
<dbReference type="Proteomes" id="UP000002412">
    <property type="component" value="Chromosome"/>
</dbReference>